<protein>
    <submittedName>
        <fullName evidence="10">Uncharacterized protein</fullName>
    </submittedName>
</protein>
<keyword evidence="4 8" id="KW-0479">Metal-binding</keyword>
<gene>
    <name evidence="10" type="ORF">JYZ213_LOCUS40588</name>
</gene>
<dbReference type="InterPro" id="IPR036396">
    <property type="entry name" value="Cyt_P450_sf"/>
</dbReference>
<evidence type="ECO:0000256" key="4">
    <source>
        <dbReference type="ARBA" id="ARBA00022723"/>
    </source>
</evidence>
<dbReference type="AlphaFoldDB" id="A0A815PGF3"/>
<dbReference type="GO" id="GO:0016705">
    <property type="term" value="F:oxidoreductase activity, acting on paired donors, with incorporation or reduction of molecular oxygen"/>
    <property type="evidence" value="ECO:0007669"/>
    <property type="project" value="InterPro"/>
</dbReference>
<evidence type="ECO:0000256" key="9">
    <source>
        <dbReference type="RuleBase" id="RU000461"/>
    </source>
</evidence>
<evidence type="ECO:0000256" key="1">
    <source>
        <dbReference type="ARBA" id="ARBA00001971"/>
    </source>
</evidence>
<evidence type="ECO:0000256" key="3">
    <source>
        <dbReference type="ARBA" id="ARBA00022617"/>
    </source>
</evidence>
<dbReference type="InterPro" id="IPR050476">
    <property type="entry name" value="Insect_CytP450_Detox"/>
</dbReference>
<name>A0A815PGF3_9BILA</name>
<dbReference type="PRINTS" id="PR00463">
    <property type="entry name" value="EP450I"/>
</dbReference>
<keyword evidence="6 8" id="KW-0408">Iron</keyword>
<dbReference type="GO" id="GO:0005506">
    <property type="term" value="F:iron ion binding"/>
    <property type="evidence" value="ECO:0007669"/>
    <property type="project" value="InterPro"/>
</dbReference>
<evidence type="ECO:0000313" key="10">
    <source>
        <dbReference type="EMBL" id="CAF1449301.1"/>
    </source>
</evidence>
<comment type="similarity">
    <text evidence="2 9">Belongs to the cytochrome P450 family.</text>
</comment>
<evidence type="ECO:0000256" key="8">
    <source>
        <dbReference type="PIRSR" id="PIRSR602401-1"/>
    </source>
</evidence>
<dbReference type="PANTHER" id="PTHR24292:SF54">
    <property type="entry name" value="CYP9F3-RELATED"/>
    <property type="match status" value="1"/>
</dbReference>
<evidence type="ECO:0000256" key="6">
    <source>
        <dbReference type="ARBA" id="ARBA00023004"/>
    </source>
</evidence>
<dbReference type="InterPro" id="IPR001128">
    <property type="entry name" value="Cyt_P450"/>
</dbReference>
<proteinExistence type="inferred from homology"/>
<keyword evidence="7 9" id="KW-0503">Monooxygenase</keyword>
<dbReference type="Proteomes" id="UP000663845">
    <property type="component" value="Unassembled WGS sequence"/>
</dbReference>
<dbReference type="SUPFAM" id="SSF48264">
    <property type="entry name" value="Cytochrome P450"/>
    <property type="match status" value="1"/>
</dbReference>
<evidence type="ECO:0000313" key="11">
    <source>
        <dbReference type="Proteomes" id="UP000663845"/>
    </source>
</evidence>
<dbReference type="PRINTS" id="PR00385">
    <property type="entry name" value="P450"/>
</dbReference>
<dbReference type="GO" id="GO:0020037">
    <property type="term" value="F:heme binding"/>
    <property type="evidence" value="ECO:0007669"/>
    <property type="project" value="InterPro"/>
</dbReference>
<evidence type="ECO:0000256" key="5">
    <source>
        <dbReference type="ARBA" id="ARBA00023002"/>
    </source>
</evidence>
<sequence>MNSCVTHFLFKLSATGSSDINIYAFYKRLTFDIICSCCYGLNSPSEEYYQKVEEVFAIDVTQSLWLKLTCLLGSTSFLSQLIEKLYRLQDDFKRFLNGKQNFFQFGEFPRYWIREKVREIVDLGVESRDDVGKIDLVHLLLKATNKDGSISHGEILQNVSAFLIAGYEPTSATMAYSTYILATHPEEQLKLQMEIDSYEDEEEMSYDVVIKKFEYLDRFLREVLRMYPIAIQQLSRQCEQETVVRDEHGREFKIEKDDIVQADVYSLHYSTDLWGPTDPGIFYPDRHITQQSQCAFLGFGLGPRQCIGMRFAMSILKLTLIRLLKEYTVVHSNKLEENWCLTDKRVITPQNCWIRLEARQ</sequence>
<feature type="binding site" description="axial binding residue" evidence="8">
    <location>
        <position position="306"/>
    </location>
    <ligand>
        <name>heme</name>
        <dbReference type="ChEBI" id="CHEBI:30413"/>
    </ligand>
    <ligandPart>
        <name>Fe</name>
        <dbReference type="ChEBI" id="CHEBI:18248"/>
    </ligandPart>
</feature>
<dbReference type="InterPro" id="IPR017972">
    <property type="entry name" value="Cyt_P450_CS"/>
</dbReference>
<evidence type="ECO:0000256" key="7">
    <source>
        <dbReference type="ARBA" id="ARBA00023033"/>
    </source>
</evidence>
<organism evidence="10 11">
    <name type="scientific">Adineta steineri</name>
    <dbReference type="NCBI Taxonomy" id="433720"/>
    <lineage>
        <taxon>Eukaryota</taxon>
        <taxon>Metazoa</taxon>
        <taxon>Spiralia</taxon>
        <taxon>Gnathifera</taxon>
        <taxon>Rotifera</taxon>
        <taxon>Eurotatoria</taxon>
        <taxon>Bdelloidea</taxon>
        <taxon>Adinetida</taxon>
        <taxon>Adinetidae</taxon>
        <taxon>Adineta</taxon>
    </lineage>
</organism>
<evidence type="ECO:0000256" key="2">
    <source>
        <dbReference type="ARBA" id="ARBA00010617"/>
    </source>
</evidence>
<comment type="cofactor">
    <cofactor evidence="1 8">
        <name>heme</name>
        <dbReference type="ChEBI" id="CHEBI:30413"/>
    </cofactor>
</comment>
<keyword evidence="5 9" id="KW-0560">Oxidoreductase</keyword>
<dbReference type="EMBL" id="CAJNOG010001503">
    <property type="protein sequence ID" value="CAF1449301.1"/>
    <property type="molecule type" value="Genomic_DNA"/>
</dbReference>
<dbReference type="InterPro" id="IPR002401">
    <property type="entry name" value="Cyt_P450_E_grp-I"/>
</dbReference>
<dbReference type="PANTHER" id="PTHR24292">
    <property type="entry name" value="CYTOCHROME P450"/>
    <property type="match status" value="1"/>
</dbReference>
<dbReference type="GO" id="GO:0004497">
    <property type="term" value="F:monooxygenase activity"/>
    <property type="evidence" value="ECO:0007669"/>
    <property type="project" value="UniProtKB-KW"/>
</dbReference>
<reference evidence="10" key="1">
    <citation type="submission" date="2021-02" db="EMBL/GenBank/DDBJ databases">
        <authorList>
            <person name="Nowell W R."/>
        </authorList>
    </citation>
    <scope>NUCLEOTIDE SEQUENCE</scope>
</reference>
<keyword evidence="3 8" id="KW-0349">Heme</keyword>
<dbReference type="PROSITE" id="PS00086">
    <property type="entry name" value="CYTOCHROME_P450"/>
    <property type="match status" value="1"/>
</dbReference>
<dbReference type="Pfam" id="PF00067">
    <property type="entry name" value="p450"/>
    <property type="match status" value="1"/>
</dbReference>
<accession>A0A815PGF3</accession>
<comment type="caution">
    <text evidence="10">The sequence shown here is derived from an EMBL/GenBank/DDBJ whole genome shotgun (WGS) entry which is preliminary data.</text>
</comment>
<dbReference type="Gene3D" id="1.10.630.10">
    <property type="entry name" value="Cytochrome P450"/>
    <property type="match status" value="1"/>
</dbReference>